<gene>
    <name evidence="1" type="ORF">BJ970_003967</name>
</gene>
<organism evidence="1 2">
    <name type="scientific">Saccharopolyspora phatthalungensis</name>
    <dbReference type="NCBI Taxonomy" id="664693"/>
    <lineage>
        <taxon>Bacteria</taxon>
        <taxon>Bacillati</taxon>
        <taxon>Actinomycetota</taxon>
        <taxon>Actinomycetes</taxon>
        <taxon>Pseudonocardiales</taxon>
        <taxon>Pseudonocardiaceae</taxon>
        <taxon>Saccharopolyspora</taxon>
    </lineage>
</organism>
<reference evidence="1 2" key="1">
    <citation type="submission" date="2020-08" db="EMBL/GenBank/DDBJ databases">
        <title>Sequencing the genomes of 1000 actinobacteria strains.</title>
        <authorList>
            <person name="Klenk H.-P."/>
        </authorList>
    </citation>
    <scope>NUCLEOTIDE SEQUENCE [LARGE SCALE GENOMIC DNA]</scope>
    <source>
        <strain evidence="1 2">DSM 45584</strain>
    </source>
</reference>
<evidence type="ECO:0000313" key="1">
    <source>
        <dbReference type="EMBL" id="MBB5156433.1"/>
    </source>
</evidence>
<dbReference type="AlphaFoldDB" id="A0A840QGW1"/>
<accession>A0A840QGW1</accession>
<keyword evidence="2" id="KW-1185">Reference proteome</keyword>
<dbReference type="Gene3D" id="1.20.1260.20">
    <property type="entry name" value="PPE superfamily"/>
    <property type="match status" value="1"/>
</dbReference>
<dbReference type="RefSeq" id="WP_184727579.1">
    <property type="nucleotide sequence ID" value="NZ_JACHIW010000001.1"/>
</dbReference>
<dbReference type="EMBL" id="JACHIW010000001">
    <property type="protein sequence ID" value="MBB5156433.1"/>
    <property type="molecule type" value="Genomic_DNA"/>
</dbReference>
<dbReference type="Proteomes" id="UP000584374">
    <property type="component" value="Unassembled WGS sequence"/>
</dbReference>
<comment type="caution">
    <text evidence="1">The sequence shown here is derived from an EMBL/GenBank/DDBJ whole genome shotgun (WGS) entry which is preliminary data.</text>
</comment>
<dbReference type="InterPro" id="IPR038332">
    <property type="entry name" value="PPE_sf"/>
</dbReference>
<proteinExistence type="predicted"/>
<protein>
    <submittedName>
        <fullName evidence="1">Uncharacterized protein YukE</fullName>
    </submittedName>
</protein>
<name>A0A840QGW1_9PSEU</name>
<sequence length="218" mass="23706">MTPESVPFPEEQAAKIIEYAEKTGQYLIVRIVNEVRHWLGHPEAVLAIAARWSPTAKKELVKADDTIVNARTAIAGNWTGTASEAYLAYLDHVAKVMADTADLFERFSKKLLDMLNHVTEAYKIAIALMGNTAAEIISVTGGVWGTIGESIFGVADKVLQALANFVRQLTSTTERVAQVMADFKRTGLEIAQVAADLTIPEPLPAAAADSSDWKVRPK</sequence>
<evidence type="ECO:0000313" key="2">
    <source>
        <dbReference type="Proteomes" id="UP000584374"/>
    </source>
</evidence>